<dbReference type="InterPro" id="IPR016032">
    <property type="entry name" value="Sig_transdc_resp-reg_C-effctor"/>
</dbReference>
<dbReference type="SMART" id="SM00421">
    <property type="entry name" value="HTH_LUXR"/>
    <property type="match status" value="1"/>
</dbReference>
<sequence length="240" mass="27556">MTSENYFSWRSEIQLAFRKGSEVAHITRIIEQQARELEFDFYALFIRHPVPFTRPKTFFYSNYPQKWIDYYLRKDFMQLDPVLKNCNQPGMIWLWEGDATSAGQRVFDAARTHGIYHGVSCSVMAKNRAVGILSFSSGNPSKMIALTTEFELKLQYISDLSMAALIEINDISMLSTRLELSERELEILKWTAEGKTSAEISLILSISENTVNFHQKNMQKRFNAPNKTQIASYAAAIGLI</sequence>
<dbReference type="Proteomes" id="UP000480164">
    <property type="component" value="Unassembled WGS sequence"/>
</dbReference>
<evidence type="ECO:0000313" key="6">
    <source>
        <dbReference type="EMBL" id="MTD26546.1"/>
    </source>
</evidence>
<dbReference type="InterPro" id="IPR036388">
    <property type="entry name" value="WH-like_DNA-bd_sf"/>
</dbReference>
<dbReference type="NCBIfam" id="NF007561">
    <property type="entry name" value="PRK10188.1"/>
    <property type="match status" value="1"/>
</dbReference>
<dbReference type="SUPFAM" id="SSF75516">
    <property type="entry name" value="Pheromone-binding domain of LuxR-like quorum-sensing transcription factors"/>
    <property type="match status" value="1"/>
</dbReference>
<keyword evidence="2" id="KW-0238">DNA-binding</keyword>
<organism evidence="7 8">
    <name type="scientific">Erwinia sorbitola</name>
    <dbReference type="NCBI Taxonomy" id="2681984"/>
    <lineage>
        <taxon>Bacteria</taxon>
        <taxon>Pseudomonadati</taxon>
        <taxon>Pseudomonadota</taxon>
        <taxon>Gammaproteobacteria</taxon>
        <taxon>Enterobacterales</taxon>
        <taxon>Erwiniaceae</taxon>
        <taxon>Erwinia</taxon>
    </lineage>
</organism>
<proteinExistence type="predicted"/>
<dbReference type="Pfam" id="PF03472">
    <property type="entry name" value="Autoind_bind"/>
    <property type="match status" value="1"/>
</dbReference>
<dbReference type="PROSITE" id="PS50043">
    <property type="entry name" value="HTH_LUXR_2"/>
    <property type="match status" value="1"/>
</dbReference>
<dbReference type="PANTHER" id="PTHR44688:SF16">
    <property type="entry name" value="DNA-BINDING TRANSCRIPTIONAL ACTIVATOR DEVR_DOSR"/>
    <property type="match status" value="1"/>
</dbReference>
<evidence type="ECO:0000256" key="4">
    <source>
        <dbReference type="ARBA" id="ARBA00023163"/>
    </source>
</evidence>
<evidence type="ECO:0000313" key="8">
    <source>
        <dbReference type="Proteomes" id="UP000424752"/>
    </source>
</evidence>
<name>A0A6I6F2S4_9GAMM</name>
<gene>
    <name evidence="7" type="primary">sdiA</name>
    <name evidence="6" type="ORF">GK011_06250</name>
    <name evidence="7" type="ORF">GN242_13245</name>
</gene>
<dbReference type="PRINTS" id="PR00038">
    <property type="entry name" value="HTHLUXR"/>
</dbReference>
<dbReference type="EMBL" id="CP046509">
    <property type="protein sequence ID" value="QGU88130.1"/>
    <property type="molecule type" value="Genomic_DNA"/>
</dbReference>
<dbReference type="InterPro" id="IPR005143">
    <property type="entry name" value="TF_LuxR_autoind-bd_dom"/>
</dbReference>
<dbReference type="InterPro" id="IPR000792">
    <property type="entry name" value="Tscrpt_reg_LuxR_C"/>
</dbReference>
<dbReference type="GO" id="GO:0003677">
    <property type="term" value="F:DNA binding"/>
    <property type="evidence" value="ECO:0007669"/>
    <property type="project" value="UniProtKB-KW"/>
</dbReference>
<keyword evidence="1" id="KW-0805">Transcription regulation</keyword>
<dbReference type="PANTHER" id="PTHR44688">
    <property type="entry name" value="DNA-BINDING TRANSCRIPTIONAL ACTIVATOR DEVR_DOSR"/>
    <property type="match status" value="1"/>
</dbReference>
<dbReference type="AlphaFoldDB" id="A0A6I6F2S4"/>
<protein>
    <submittedName>
        <fullName evidence="7">Transcriptional regulator SdiA</fullName>
    </submittedName>
</protein>
<keyword evidence="9" id="KW-1185">Reference proteome</keyword>
<evidence type="ECO:0000259" key="5">
    <source>
        <dbReference type="PROSITE" id="PS50043"/>
    </source>
</evidence>
<feature type="domain" description="HTH luxR-type" evidence="5">
    <location>
        <begin position="173"/>
        <end position="238"/>
    </location>
</feature>
<evidence type="ECO:0000313" key="7">
    <source>
        <dbReference type="EMBL" id="QGU88130.1"/>
    </source>
</evidence>
<dbReference type="RefSeq" id="WP_154751879.1">
    <property type="nucleotide sequence ID" value="NZ_CP046509.1"/>
</dbReference>
<accession>A0A6I6F2S4</accession>
<accession>A0A6L6GLV0</accession>
<keyword evidence="4" id="KW-0804">Transcription</keyword>
<dbReference type="KEGG" id="erwi:GN242_13245"/>
<dbReference type="InterPro" id="IPR036693">
    <property type="entry name" value="TF_LuxR_autoind-bd_dom_sf"/>
</dbReference>
<dbReference type="PROSITE" id="PS00622">
    <property type="entry name" value="HTH_LUXR_1"/>
    <property type="match status" value="1"/>
</dbReference>
<dbReference type="Proteomes" id="UP000424752">
    <property type="component" value="Chromosome"/>
</dbReference>
<reference evidence="7 8" key="2">
    <citation type="submission" date="2019-12" db="EMBL/GenBank/DDBJ databases">
        <title>Erwinia sp. nov., isolated from droppings of birds in the Qinghai-Tiebt plateau of China.</title>
        <authorList>
            <person name="Ge Y."/>
        </authorList>
    </citation>
    <scope>NUCLEOTIDE SEQUENCE [LARGE SCALE GENOMIC DNA]</scope>
    <source>
        <strain evidence="7 8">J780</strain>
    </source>
</reference>
<evidence type="ECO:0000256" key="3">
    <source>
        <dbReference type="ARBA" id="ARBA00023159"/>
    </source>
</evidence>
<dbReference type="FunFam" id="1.10.10.10:FF:000297">
    <property type="entry name" value="DNA-binding transcriptional activator SdiA"/>
    <property type="match status" value="1"/>
</dbReference>
<dbReference type="GO" id="GO:0045893">
    <property type="term" value="P:positive regulation of DNA-templated transcription"/>
    <property type="evidence" value="ECO:0007669"/>
    <property type="project" value="UniProtKB-ARBA"/>
</dbReference>
<evidence type="ECO:0000313" key="9">
    <source>
        <dbReference type="Proteomes" id="UP000480164"/>
    </source>
</evidence>
<dbReference type="Gene3D" id="3.30.450.80">
    <property type="entry name" value="Transcription factor LuxR-like, autoinducer-binding domain"/>
    <property type="match status" value="1"/>
</dbReference>
<dbReference type="Gene3D" id="1.10.10.10">
    <property type="entry name" value="Winged helix-like DNA-binding domain superfamily/Winged helix DNA-binding domain"/>
    <property type="match status" value="1"/>
</dbReference>
<dbReference type="EMBL" id="WLZX01000002">
    <property type="protein sequence ID" value="MTD26546.1"/>
    <property type="molecule type" value="Genomic_DNA"/>
</dbReference>
<keyword evidence="3" id="KW-0010">Activator</keyword>
<dbReference type="SUPFAM" id="SSF46894">
    <property type="entry name" value="C-terminal effector domain of the bipartite response regulators"/>
    <property type="match status" value="1"/>
</dbReference>
<evidence type="ECO:0000256" key="1">
    <source>
        <dbReference type="ARBA" id="ARBA00023015"/>
    </source>
</evidence>
<evidence type="ECO:0000256" key="2">
    <source>
        <dbReference type="ARBA" id="ARBA00023125"/>
    </source>
</evidence>
<dbReference type="Pfam" id="PF00196">
    <property type="entry name" value="GerE"/>
    <property type="match status" value="1"/>
</dbReference>
<dbReference type="CDD" id="cd06170">
    <property type="entry name" value="LuxR_C_like"/>
    <property type="match status" value="1"/>
</dbReference>
<reference evidence="6 9" key="1">
    <citation type="submission" date="2019-11" db="EMBL/GenBank/DDBJ databases">
        <title>Erwinia sp. nov., isolated from feces of birds in Tibet plateau of China.</title>
        <authorList>
            <person name="Ge Y."/>
        </authorList>
    </citation>
    <scope>NUCLEOTIDE SEQUENCE [LARGE SCALE GENOMIC DNA]</scope>
    <source>
        <strain evidence="6 9">J316</strain>
    </source>
</reference>